<feature type="region of interest" description="Disordered" evidence="1">
    <location>
        <begin position="330"/>
        <end position="367"/>
    </location>
</feature>
<feature type="region of interest" description="Disordered" evidence="1">
    <location>
        <begin position="181"/>
        <end position="229"/>
    </location>
</feature>
<evidence type="ECO:0000256" key="1">
    <source>
        <dbReference type="SAM" id="MobiDB-lite"/>
    </source>
</evidence>
<feature type="region of interest" description="Disordered" evidence="1">
    <location>
        <begin position="1"/>
        <end position="28"/>
    </location>
</feature>
<accession>A0A2U3E673</accession>
<reference evidence="2 3" key="1">
    <citation type="journal article" date="2016" name="Front. Microbiol.">
        <title>Genome and transcriptome sequences reveal the specific parasitism of the nematophagous Purpureocillium lilacinum 36-1.</title>
        <authorList>
            <person name="Xie J."/>
            <person name="Li S."/>
            <person name="Mo C."/>
            <person name="Xiao X."/>
            <person name="Peng D."/>
            <person name="Wang G."/>
            <person name="Xiao Y."/>
        </authorList>
    </citation>
    <scope>NUCLEOTIDE SEQUENCE [LARGE SCALE GENOMIC DNA]</scope>
    <source>
        <strain evidence="2 3">36-1</strain>
    </source>
</reference>
<feature type="region of interest" description="Disordered" evidence="1">
    <location>
        <begin position="258"/>
        <end position="280"/>
    </location>
</feature>
<evidence type="ECO:0000313" key="3">
    <source>
        <dbReference type="Proteomes" id="UP000245956"/>
    </source>
</evidence>
<proteinExistence type="predicted"/>
<protein>
    <submittedName>
        <fullName evidence="2">Uncharacterized protein</fullName>
    </submittedName>
</protein>
<name>A0A2U3E673_PURLI</name>
<evidence type="ECO:0000313" key="2">
    <source>
        <dbReference type="EMBL" id="PWI70012.1"/>
    </source>
</evidence>
<comment type="caution">
    <text evidence="2">The sequence shown here is derived from an EMBL/GenBank/DDBJ whole genome shotgun (WGS) entry which is preliminary data.</text>
</comment>
<gene>
    <name evidence="2" type="ORF">PCL_00156</name>
</gene>
<dbReference type="EMBL" id="LCWV01000010">
    <property type="protein sequence ID" value="PWI70012.1"/>
    <property type="molecule type" value="Genomic_DNA"/>
</dbReference>
<dbReference type="AlphaFoldDB" id="A0A2U3E673"/>
<feature type="region of interest" description="Disordered" evidence="1">
    <location>
        <begin position="292"/>
        <end position="311"/>
    </location>
</feature>
<sequence length="401" mass="42286">MHGWPAMQADAEWSCHGGKGADEDADEGHELPLRKGTSVECVEAVVALLAMDEDVGEPDERSLVLASCLLWVRHQDDAPQAPKAQRGSIKYLPLIIAASGTSTGPVVDAGIQRSPRQVLSRDGAAYAATASGRPRSGEVGVPTDADAAASMNCRPSWLVLTREQATTERHRIYLHPPARSRRHYKCPHHRGRSTSSLAARVPALPKPAKPASAQASCGRTELAGGSSKTMPGGRAFLACPEMGLGMPPSRQAMPPFPGSMLGSSRKQAKMRPRTTGGMEDGMGHWAKLNRHAGNESNREAGTRGAGRQARDGTIFGVLDEGGFGMPPRWQSRLVPGDDVGSPSPAGSLDPSVDSSQLGWAAGDPRAAGGTYLPKHQGFLATVRSCPKTARGGLERVPTGLR</sequence>
<feature type="compositionally biased region" description="Basic and acidic residues" evidence="1">
    <location>
        <begin position="292"/>
        <end position="301"/>
    </location>
</feature>
<organism evidence="2 3">
    <name type="scientific">Purpureocillium lilacinum</name>
    <name type="common">Paecilomyces lilacinus</name>
    <dbReference type="NCBI Taxonomy" id="33203"/>
    <lineage>
        <taxon>Eukaryota</taxon>
        <taxon>Fungi</taxon>
        <taxon>Dikarya</taxon>
        <taxon>Ascomycota</taxon>
        <taxon>Pezizomycotina</taxon>
        <taxon>Sordariomycetes</taxon>
        <taxon>Hypocreomycetidae</taxon>
        <taxon>Hypocreales</taxon>
        <taxon>Ophiocordycipitaceae</taxon>
        <taxon>Purpureocillium</taxon>
    </lineage>
</organism>
<feature type="compositionally biased region" description="Basic residues" evidence="1">
    <location>
        <begin position="181"/>
        <end position="192"/>
    </location>
</feature>
<dbReference type="Proteomes" id="UP000245956">
    <property type="component" value="Unassembled WGS sequence"/>
</dbReference>